<evidence type="ECO:0000256" key="10">
    <source>
        <dbReference type="ARBA" id="ARBA00023004"/>
    </source>
</evidence>
<evidence type="ECO:0000259" key="14">
    <source>
        <dbReference type="SMART" id="SM00478"/>
    </source>
</evidence>
<keyword evidence="12" id="KW-0234">DNA repair</keyword>
<comment type="catalytic activity">
    <reaction evidence="1">
        <text>Hydrolyzes free adenine bases from 7,8-dihydro-8-oxoguanine:adenine mismatched double-stranded DNA, leaving an apurinic site.</text>
        <dbReference type="EC" id="3.2.2.31"/>
    </reaction>
</comment>
<dbReference type="GO" id="GO:0006284">
    <property type="term" value="P:base-excision repair"/>
    <property type="evidence" value="ECO:0007669"/>
    <property type="project" value="InterPro"/>
</dbReference>
<dbReference type="Pfam" id="PF00730">
    <property type="entry name" value="HhH-GPD"/>
    <property type="match status" value="1"/>
</dbReference>
<evidence type="ECO:0000256" key="2">
    <source>
        <dbReference type="ARBA" id="ARBA00001966"/>
    </source>
</evidence>
<proteinExistence type="inferred from homology"/>
<evidence type="ECO:0000256" key="12">
    <source>
        <dbReference type="ARBA" id="ARBA00023204"/>
    </source>
</evidence>
<dbReference type="InterPro" id="IPR003265">
    <property type="entry name" value="HhH-GPD_domain"/>
</dbReference>
<keyword evidence="10" id="KW-0408">Iron</keyword>
<accession>A0A9D2QGD3</accession>
<sequence length="335" mass="36597">MTTTTSSTAAADPRPLGEVLNGWYHDHARALPWREPDTGAWAILLSEIMSQQTPVARVIPLWEQWLQTWPTPADLADAPTDEILRAWANLGYPRRALRLRECARAIVERHDGTVPSTVAELLALPGIGDYTARAVAAFAFGRAVPVVDTNVRRVHRRLARGQYLQGPAAAADLVDVADLMPWVDEDPALVRRGYRNPRHDQDARSVAVGMCSSLMELGATVCTARSPKCSECPVVTRCRWVALGRPEPSAAESAAAKKRVQKFEGTDRQVRGRIMAILRGGEGDTTVTVTAPDFIATSEDAAQRIRALESLVTDGLVEKIDGSAESTESSYRLPR</sequence>
<evidence type="ECO:0000256" key="11">
    <source>
        <dbReference type="ARBA" id="ARBA00023014"/>
    </source>
</evidence>
<dbReference type="InterPro" id="IPR004036">
    <property type="entry name" value="Endonuclease-III-like_CS2"/>
</dbReference>
<dbReference type="InterPro" id="IPR004035">
    <property type="entry name" value="Endouclease-III_FeS-bd_BS"/>
</dbReference>
<comment type="similarity">
    <text evidence="3">Belongs to the Nth/MutY family.</text>
</comment>
<dbReference type="SMART" id="SM00478">
    <property type="entry name" value="ENDO3c"/>
    <property type="match status" value="1"/>
</dbReference>
<evidence type="ECO:0000256" key="6">
    <source>
        <dbReference type="ARBA" id="ARBA00022485"/>
    </source>
</evidence>
<evidence type="ECO:0000256" key="9">
    <source>
        <dbReference type="ARBA" id="ARBA00022801"/>
    </source>
</evidence>
<keyword evidence="9" id="KW-0378">Hydrolase</keyword>
<comment type="cofactor">
    <cofactor evidence="2">
        <name>[4Fe-4S] cluster</name>
        <dbReference type="ChEBI" id="CHEBI:49883"/>
    </cofactor>
</comment>
<evidence type="ECO:0000256" key="4">
    <source>
        <dbReference type="ARBA" id="ARBA00012045"/>
    </source>
</evidence>
<keyword evidence="13" id="KW-0326">Glycosidase</keyword>
<dbReference type="SUPFAM" id="SSF48150">
    <property type="entry name" value="DNA-glycosylase"/>
    <property type="match status" value="1"/>
</dbReference>
<evidence type="ECO:0000313" key="15">
    <source>
        <dbReference type="EMBL" id="HJC85598.1"/>
    </source>
</evidence>
<dbReference type="Gene3D" id="1.10.1670.10">
    <property type="entry name" value="Helix-hairpin-Helix base-excision DNA repair enzymes (C-terminal)"/>
    <property type="match status" value="1"/>
</dbReference>
<dbReference type="PROSITE" id="PS01155">
    <property type="entry name" value="ENDONUCLEASE_III_2"/>
    <property type="match status" value="1"/>
</dbReference>
<dbReference type="Proteomes" id="UP000823858">
    <property type="component" value="Unassembled WGS sequence"/>
</dbReference>
<dbReference type="GO" id="GO:0000701">
    <property type="term" value="F:purine-specific mismatch base pair DNA N-glycosylase activity"/>
    <property type="evidence" value="ECO:0007669"/>
    <property type="project" value="UniProtKB-EC"/>
</dbReference>
<dbReference type="GO" id="GO:0046872">
    <property type="term" value="F:metal ion binding"/>
    <property type="evidence" value="ECO:0007669"/>
    <property type="project" value="UniProtKB-KW"/>
</dbReference>
<feature type="domain" description="HhH-GPD" evidence="14">
    <location>
        <begin position="49"/>
        <end position="185"/>
    </location>
</feature>
<dbReference type="Gene3D" id="1.10.340.30">
    <property type="entry name" value="Hypothetical protein, domain 2"/>
    <property type="match status" value="1"/>
</dbReference>
<dbReference type="InterPro" id="IPR023170">
    <property type="entry name" value="HhH_base_excis_C"/>
</dbReference>
<evidence type="ECO:0000256" key="1">
    <source>
        <dbReference type="ARBA" id="ARBA00000843"/>
    </source>
</evidence>
<dbReference type="AlphaFoldDB" id="A0A9D2QGD3"/>
<dbReference type="FunFam" id="1.10.340.30:FF:000003">
    <property type="entry name" value="A/G-specific adenine glycosylase"/>
    <property type="match status" value="1"/>
</dbReference>
<dbReference type="PANTHER" id="PTHR42944">
    <property type="entry name" value="ADENINE DNA GLYCOSYLASE"/>
    <property type="match status" value="1"/>
</dbReference>
<evidence type="ECO:0000313" key="16">
    <source>
        <dbReference type="Proteomes" id="UP000823858"/>
    </source>
</evidence>
<dbReference type="GO" id="GO:0035485">
    <property type="term" value="F:adenine/guanine mispair binding"/>
    <property type="evidence" value="ECO:0007669"/>
    <property type="project" value="TreeGrafter"/>
</dbReference>
<keyword evidence="7" id="KW-0479">Metal-binding</keyword>
<keyword evidence="6" id="KW-0004">4Fe-4S</keyword>
<dbReference type="GO" id="GO:0032357">
    <property type="term" value="F:oxidized purine DNA binding"/>
    <property type="evidence" value="ECO:0007669"/>
    <property type="project" value="TreeGrafter"/>
</dbReference>
<evidence type="ECO:0000256" key="8">
    <source>
        <dbReference type="ARBA" id="ARBA00022763"/>
    </source>
</evidence>
<keyword evidence="11" id="KW-0411">Iron-sulfur</keyword>
<gene>
    <name evidence="15" type="ORF">H9751_08650</name>
</gene>
<dbReference type="PANTHER" id="PTHR42944:SF1">
    <property type="entry name" value="ADENINE DNA GLYCOSYLASE"/>
    <property type="match status" value="1"/>
</dbReference>
<dbReference type="InterPro" id="IPR000445">
    <property type="entry name" value="HhH_motif"/>
</dbReference>
<reference evidence="15" key="1">
    <citation type="journal article" date="2021" name="PeerJ">
        <title>Extensive microbial diversity within the chicken gut microbiome revealed by metagenomics and culture.</title>
        <authorList>
            <person name="Gilroy R."/>
            <person name="Ravi A."/>
            <person name="Getino M."/>
            <person name="Pursley I."/>
            <person name="Horton D.L."/>
            <person name="Alikhan N.F."/>
            <person name="Baker D."/>
            <person name="Gharbi K."/>
            <person name="Hall N."/>
            <person name="Watson M."/>
            <person name="Adriaenssens E.M."/>
            <person name="Foster-Nyarko E."/>
            <person name="Jarju S."/>
            <person name="Secka A."/>
            <person name="Antonio M."/>
            <person name="Oren A."/>
            <person name="Chaudhuri R.R."/>
            <person name="La Ragione R."/>
            <person name="Hildebrand F."/>
            <person name="Pallen M.J."/>
        </authorList>
    </citation>
    <scope>NUCLEOTIDE SEQUENCE</scope>
    <source>
        <strain evidence="15">ChiHjej13B12-4958</strain>
    </source>
</reference>
<organism evidence="15 16">
    <name type="scientific">Candidatus Corynebacterium faecigallinarum</name>
    <dbReference type="NCBI Taxonomy" id="2838528"/>
    <lineage>
        <taxon>Bacteria</taxon>
        <taxon>Bacillati</taxon>
        <taxon>Actinomycetota</taxon>
        <taxon>Actinomycetes</taxon>
        <taxon>Mycobacteriales</taxon>
        <taxon>Corynebacteriaceae</taxon>
        <taxon>Corynebacterium</taxon>
    </lineage>
</organism>
<evidence type="ECO:0000256" key="13">
    <source>
        <dbReference type="ARBA" id="ARBA00023295"/>
    </source>
</evidence>
<evidence type="ECO:0000256" key="7">
    <source>
        <dbReference type="ARBA" id="ARBA00022723"/>
    </source>
</evidence>
<dbReference type="CDD" id="cd00056">
    <property type="entry name" value="ENDO3c"/>
    <property type="match status" value="1"/>
</dbReference>
<dbReference type="EMBL" id="DWVP01000020">
    <property type="protein sequence ID" value="HJC85598.1"/>
    <property type="molecule type" value="Genomic_DNA"/>
</dbReference>
<dbReference type="GO" id="GO:0006298">
    <property type="term" value="P:mismatch repair"/>
    <property type="evidence" value="ECO:0007669"/>
    <property type="project" value="TreeGrafter"/>
</dbReference>
<dbReference type="GO" id="GO:0051539">
    <property type="term" value="F:4 iron, 4 sulfur cluster binding"/>
    <property type="evidence" value="ECO:0007669"/>
    <property type="project" value="UniProtKB-KW"/>
</dbReference>
<name>A0A9D2QGD3_9CORY</name>
<evidence type="ECO:0000256" key="3">
    <source>
        <dbReference type="ARBA" id="ARBA00008343"/>
    </source>
</evidence>
<dbReference type="Pfam" id="PF00633">
    <property type="entry name" value="HHH"/>
    <property type="match status" value="1"/>
</dbReference>
<dbReference type="SMART" id="SM00525">
    <property type="entry name" value="FES"/>
    <property type="match status" value="1"/>
</dbReference>
<dbReference type="PROSITE" id="PS00764">
    <property type="entry name" value="ENDONUCLEASE_III_1"/>
    <property type="match status" value="1"/>
</dbReference>
<dbReference type="EC" id="3.2.2.31" evidence="4"/>
<dbReference type="InterPro" id="IPR044298">
    <property type="entry name" value="MIG/MutY"/>
</dbReference>
<reference evidence="15" key="2">
    <citation type="submission" date="2021-04" db="EMBL/GenBank/DDBJ databases">
        <authorList>
            <person name="Gilroy R."/>
        </authorList>
    </citation>
    <scope>NUCLEOTIDE SEQUENCE</scope>
    <source>
        <strain evidence="15">ChiHjej13B12-4958</strain>
    </source>
</reference>
<dbReference type="InterPro" id="IPR003651">
    <property type="entry name" value="Endonuclease3_FeS-loop_motif"/>
</dbReference>
<dbReference type="InterPro" id="IPR011257">
    <property type="entry name" value="DNA_glycosylase"/>
</dbReference>
<protein>
    <recommendedName>
        <fullName evidence="5">Adenine DNA glycosylase</fullName>
        <ecNumber evidence="4">3.2.2.31</ecNumber>
    </recommendedName>
</protein>
<comment type="caution">
    <text evidence="15">The sequence shown here is derived from an EMBL/GenBank/DDBJ whole genome shotgun (WGS) entry which is preliminary data.</text>
</comment>
<keyword evidence="8" id="KW-0227">DNA damage</keyword>
<dbReference type="GO" id="GO:0034039">
    <property type="term" value="F:8-oxo-7,8-dihydroguanine DNA N-glycosylase activity"/>
    <property type="evidence" value="ECO:0007669"/>
    <property type="project" value="TreeGrafter"/>
</dbReference>
<evidence type="ECO:0000256" key="5">
    <source>
        <dbReference type="ARBA" id="ARBA00022023"/>
    </source>
</evidence>
<dbReference type="Pfam" id="PF10576">
    <property type="entry name" value="EndIII_4Fe-2S"/>
    <property type="match status" value="1"/>
</dbReference>